<dbReference type="Pfam" id="PF07980">
    <property type="entry name" value="SusD_RagB"/>
    <property type="match status" value="1"/>
</dbReference>
<evidence type="ECO:0000256" key="3">
    <source>
        <dbReference type="ARBA" id="ARBA00022729"/>
    </source>
</evidence>
<dbReference type="Pfam" id="PF14322">
    <property type="entry name" value="SusD-like_3"/>
    <property type="match status" value="1"/>
</dbReference>
<comment type="subcellular location">
    <subcellularLocation>
        <location evidence="1">Cell outer membrane</location>
    </subcellularLocation>
</comment>
<feature type="domain" description="RagB/SusD" evidence="6">
    <location>
        <begin position="365"/>
        <end position="487"/>
    </location>
</feature>
<proteinExistence type="inferred from homology"/>
<dbReference type="InterPro" id="IPR012944">
    <property type="entry name" value="SusD_RagB_dom"/>
</dbReference>
<evidence type="ECO:0000256" key="2">
    <source>
        <dbReference type="ARBA" id="ARBA00006275"/>
    </source>
</evidence>
<dbReference type="GO" id="GO:0009279">
    <property type="term" value="C:cell outer membrane"/>
    <property type="evidence" value="ECO:0007669"/>
    <property type="project" value="UniProtKB-SubCell"/>
</dbReference>
<evidence type="ECO:0000256" key="5">
    <source>
        <dbReference type="ARBA" id="ARBA00023237"/>
    </source>
</evidence>
<comment type="caution">
    <text evidence="8">The sequence shown here is derived from an EMBL/GenBank/DDBJ whole genome shotgun (WGS) entry which is preliminary data.</text>
</comment>
<comment type="similarity">
    <text evidence="2">Belongs to the SusD family.</text>
</comment>
<dbReference type="Gene3D" id="1.25.40.390">
    <property type="match status" value="1"/>
</dbReference>
<gene>
    <name evidence="8" type="ORF">OM075_08800</name>
</gene>
<keyword evidence="3" id="KW-0732">Signal</keyword>
<keyword evidence="5" id="KW-0998">Cell outer membrane</keyword>
<accession>A0AAE3M3T3</accession>
<evidence type="ECO:0000313" key="8">
    <source>
        <dbReference type="EMBL" id="MCW3786563.1"/>
    </source>
</evidence>
<dbReference type="SUPFAM" id="SSF48452">
    <property type="entry name" value="TPR-like"/>
    <property type="match status" value="1"/>
</dbReference>
<evidence type="ECO:0000259" key="6">
    <source>
        <dbReference type="Pfam" id="PF07980"/>
    </source>
</evidence>
<dbReference type="InterPro" id="IPR033985">
    <property type="entry name" value="SusD-like_N"/>
</dbReference>
<feature type="domain" description="SusD-like N-terminal" evidence="7">
    <location>
        <begin position="20"/>
        <end position="237"/>
    </location>
</feature>
<dbReference type="Proteomes" id="UP001209229">
    <property type="component" value="Unassembled WGS sequence"/>
</dbReference>
<keyword evidence="9" id="KW-1185">Reference proteome</keyword>
<dbReference type="RefSeq" id="WP_301190128.1">
    <property type="nucleotide sequence ID" value="NZ_JAPDPJ010000015.1"/>
</dbReference>
<organism evidence="8 9">
    <name type="scientific">Plebeiibacterium sediminum</name>
    <dbReference type="NCBI Taxonomy" id="2992112"/>
    <lineage>
        <taxon>Bacteria</taxon>
        <taxon>Pseudomonadati</taxon>
        <taxon>Bacteroidota</taxon>
        <taxon>Bacteroidia</taxon>
        <taxon>Marinilabiliales</taxon>
        <taxon>Marinilabiliaceae</taxon>
        <taxon>Plebeiibacterium</taxon>
    </lineage>
</organism>
<name>A0AAE3M3T3_9BACT</name>
<evidence type="ECO:0000259" key="7">
    <source>
        <dbReference type="Pfam" id="PF14322"/>
    </source>
</evidence>
<evidence type="ECO:0000313" key="9">
    <source>
        <dbReference type="Proteomes" id="UP001209229"/>
    </source>
</evidence>
<evidence type="ECO:0000256" key="1">
    <source>
        <dbReference type="ARBA" id="ARBA00004442"/>
    </source>
</evidence>
<protein>
    <submittedName>
        <fullName evidence="8">RagB/SusD family nutrient uptake outer membrane protein</fullName>
    </submittedName>
</protein>
<dbReference type="Gene3D" id="1.25.40.900">
    <property type="match status" value="1"/>
</dbReference>
<keyword evidence="4" id="KW-0472">Membrane</keyword>
<evidence type="ECO:0000256" key="4">
    <source>
        <dbReference type="ARBA" id="ARBA00023136"/>
    </source>
</evidence>
<dbReference type="AlphaFoldDB" id="A0AAE3M3T3"/>
<reference evidence="8" key="1">
    <citation type="submission" date="2022-10" db="EMBL/GenBank/DDBJ databases">
        <authorList>
            <person name="Yu W.X."/>
        </authorList>
    </citation>
    <scope>NUCLEOTIDE SEQUENCE</scope>
    <source>
        <strain evidence="8">AAT</strain>
    </source>
</reference>
<dbReference type="InterPro" id="IPR011990">
    <property type="entry name" value="TPR-like_helical_dom_sf"/>
</dbReference>
<dbReference type="Gene3D" id="2.20.20.130">
    <property type="match status" value="1"/>
</dbReference>
<sequence>MKQTIIYLTILIFTCSSCSDFLEQEPGSRTSIDEIFSNYESFKMALNGIYKDMESMETSEGLAVYADVLGGNINFTPSQNSHNIIIPYLIENVYSFADKADDSDMSVYGTCYDIINQTNQIIEHLNILTDATEDEKSQLMAECLCIRAYAHFTLVKYYAQNYSYSGDASHLGIICNTSVQEAGVDYPERLSIKDSYDIILKDLEDALSYFKANSVLSGPVYSYFNSTSCKALLARAALYSNQYQTAIDYAGDVIVNSGIQLMTKEEYVDEWKKPDTPVSEIIFEFSAKVDDEGAFQTNNTLAGHYGLFEATNDYNDYSVSNDLLSLFEAGDVRGERMFQEYDIETVIEGEANTVNIPYYFTNKFQDNPGNPLLRMSEMYLIRAEAYARINEPENALTDLNTLREQRGAALANIDDDLLDEIFVERRKELCFEKHLLFDIARFHKNVERNSGCIATTCNLNYPSDYFILPIPKNNIDLNSNLEQNEGYN</sequence>
<dbReference type="EMBL" id="JAPDPJ010000015">
    <property type="protein sequence ID" value="MCW3786563.1"/>
    <property type="molecule type" value="Genomic_DNA"/>
</dbReference>